<comment type="caution">
    <text evidence="1">The sequence shown here is derived from an EMBL/GenBank/DDBJ whole genome shotgun (WGS) entry which is preliminary data.</text>
</comment>
<sequence length="41" mass="4734">MIKEKIKNFFKENQFLNAIKNNIGNSIFSLSNLLTITIDAF</sequence>
<feature type="non-terminal residue" evidence="1">
    <location>
        <position position="41"/>
    </location>
</feature>
<evidence type="ECO:0000313" key="1">
    <source>
        <dbReference type="EMBL" id="GAI50851.1"/>
    </source>
</evidence>
<organism evidence="1">
    <name type="scientific">marine sediment metagenome</name>
    <dbReference type="NCBI Taxonomy" id="412755"/>
    <lineage>
        <taxon>unclassified sequences</taxon>
        <taxon>metagenomes</taxon>
        <taxon>ecological metagenomes</taxon>
    </lineage>
</organism>
<dbReference type="AlphaFoldDB" id="X1Q7V2"/>
<accession>X1Q7V2</accession>
<proteinExistence type="predicted"/>
<protein>
    <submittedName>
        <fullName evidence="1">Uncharacterized protein</fullName>
    </submittedName>
</protein>
<reference evidence="1" key="1">
    <citation type="journal article" date="2014" name="Front. Microbiol.">
        <title>High frequency of phylogenetically diverse reductive dehalogenase-homologous genes in deep subseafloor sedimentary metagenomes.</title>
        <authorList>
            <person name="Kawai M."/>
            <person name="Futagami T."/>
            <person name="Toyoda A."/>
            <person name="Takaki Y."/>
            <person name="Nishi S."/>
            <person name="Hori S."/>
            <person name="Arai W."/>
            <person name="Tsubouchi T."/>
            <person name="Morono Y."/>
            <person name="Uchiyama I."/>
            <person name="Ito T."/>
            <person name="Fujiyama A."/>
            <person name="Inagaki F."/>
            <person name="Takami H."/>
        </authorList>
    </citation>
    <scope>NUCLEOTIDE SEQUENCE</scope>
    <source>
        <strain evidence="1">Expedition CK06-06</strain>
    </source>
</reference>
<name>X1Q7V2_9ZZZZ</name>
<dbReference type="EMBL" id="BARV01041448">
    <property type="protein sequence ID" value="GAI50851.1"/>
    <property type="molecule type" value="Genomic_DNA"/>
</dbReference>
<gene>
    <name evidence="1" type="ORF">S06H3_62737</name>
</gene>